<dbReference type="Proteomes" id="UP001386955">
    <property type="component" value="Unassembled WGS sequence"/>
</dbReference>
<evidence type="ECO:0000259" key="10">
    <source>
        <dbReference type="Pfam" id="PF00759"/>
    </source>
</evidence>
<dbReference type="PROSITE" id="PS00698">
    <property type="entry name" value="GH9_3"/>
    <property type="match status" value="1"/>
</dbReference>
<feature type="domain" description="Glycoside hydrolase family 9" evidence="10">
    <location>
        <begin position="218"/>
        <end position="260"/>
    </location>
</feature>
<organism evidence="11 12">
    <name type="scientific">Psophocarpus tetragonolobus</name>
    <name type="common">Winged bean</name>
    <name type="synonym">Dolichos tetragonolobus</name>
    <dbReference type="NCBI Taxonomy" id="3891"/>
    <lineage>
        <taxon>Eukaryota</taxon>
        <taxon>Viridiplantae</taxon>
        <taxon>Streptophyta</taxon>
        <taxon>Embryophyta</taxon>
        <taxon>Tracheophyta</taxon>
        <taxon>Spermatophyta</taxon>
        <taxon>Magnoliopsida</taxon>
        <taxon>eudicotyledons</taxon>
        <taxon>Gunneridae</taxon>
        <taxon>Pentapetalae</taxon>
        <taxon>rosids</taxon>
        <taxon>fabids</taxon>
        <taxon>Fabales</taxon>
        <taxon>Fabaceae</taxon>
        <taxon>Papilionoideae</taxon>
        <taxon>50 kb inversion clade</taxon>
        <taxon>NPAAA clade</taxon>
        <taxon>indigoferoid/millettioid clade</taxon>
        <taxon>Phaseoleae</taxon>
        <taxon>Psophocarpus</taxon>
    </lineage>
</organism>
<dbReference type="AlphaFoldDB" id="A0AAN9SSD8"/>
<dbReference type="GO" id="GO:0030245">
    <property type="term" value="P:cellulose catabolic process"/>
    <property type="evidence" value="ECO:0007669"/>
    <property type="project" value="UniProtKB-KW"/>
</dbReference>
<evidence type="ECO:0000256" key="5">
    <source>
        <dbReference type="ARBA" id="ARBA00023277"/>
    </source>
</evidence>
<feature type="domain" description="Glycoside hydrolase family 9" evidence="10">
    <location>
        <begin position="2"/>
        <end position="52"/>
    </location>
</feature>
<dbReference type="InterPro" id="IPR001701">
    <property type="entry name" value="Glyco_hydro_9"/>
</dbReference>
<evidence type="ECO:0000256" key="7">
    <source>
        <dbReference type="ARBA" id="ARBA00023326"/>
    </source>
</evidence>
<dbReference type="InterPro" id="IPR012341">
    <property type="entry name" value="6hp_glycosidase-like_sf"/>
</dbReference>
<comment type="similarity">
    <text evidence="2 8 9">Belongs to the glycosyl hydrolase 9 (cellulase E) family.</text>
</comment>
<dbReference type="SUPFAM" id="SSF48208">
    <property type="entry name" value="Six-hairpin glycosidases"/>
    <property type="match status" value="1"/>
</dbReference>
<evidence type="ECO:0000256" key="6">
    <source>
        <dbReference type="ARBA" id="ARBA00023295"/>
    </source>
</evidence>
<evidence type="ECO:0000256" key="2">
    <source>
        <dbReference type="ARBA" id="ARBA00007072"/>
    </source>
</evidence>
<keyword evidence="12" id="KW-1185">Reference proteome</keyword>
<comment type="catalytic activity">
    <reaction evidence="1 9">
        <text>Endohydrolysis of (1-&gt;4)-beta-D-glucosidic linkages in cellulose, lichenin and cereal beta-D-glucans.</text>
        <dbReference type="EC" id="3.2.1.4"/>
    </reaction>
</comment>
<evidence type="ECO:0000313" key="12">
    <source>
        <dbReference type="Proteomes" id="UP001386955"/>
    </source>
</evidence>
<gene>
    <name evidence="11" type="ORF">VNO78_04949</name>
</gene>
<feature type="active site" evidence="8">
    <location>
        <position position="238"/>
    </location>
</feature>
<dbReference type="InterPro" id="IPR033126">
    <property type="entry name" value="Glyco_hydro_9_Asp/Glu_AS"/>
</dbReference>
<sequence length="268" mass="29377">MKATSIRGIVFAQVGDPYADHNCWERPEDMDTPRTAFAVSRDHPGSEVSAEIQLLLPPLQFGYQHGCSRPQSALTTWITLTKTIQNLKNFAEFGWDSKDASINVLLPKLLINSSSNSKPLILNNADKFVCSVLPKSPLLSVSYSPGGLLFKPGGSNMQHATAISFRFLVYAGYLRKTNKAIDCRSQVFASPKRLKQIARGQISTLATSVAKEDPFILKAKIQTGAAVGGPHFKDSYTDSRPDFVRSEPTTYINAPLVGLLAYFNSHPS</sequence>
<protein>
    <recommendedName>
        <fullName evidence="9">Endoglucanase</fullName>
        <ecNumber evidence="9">3.2.1.4</ecNumber>
    </recommendedName>
</protein>
<feature type="active site" evidence="8">
    <location>
        <position position="247"/>
    </location>
</feature>
<dbReference type="PANTHER" id="PTHR22298">
    <property type="entry name" value="ENDO-1,4-BETA-GLUCANASE"/>
    <property type="match status" value="1"/>
</dbReference>
<dbReference type="Pfam" id="PF00759">
    <property type="entry name" value="Glyco_hydro_9"/>
    <property type="match status" value="3"/>
</dbReference>
<accession>A0AAN9SSD8</accession>
<keyword evidence="4 9" id="KW-0136">Cellulose degradation</keyword>
<keyword evidence="5 8" id="KW-0119">Carbohydrate metabolism</keyword>
<keyword evidence="6 8" id="KW-0326">Glycosidase</keyword>
<evidence type="ECO:0000256" key="3">
    <source>
        <dbReference type="ARBA" id="ARBA00022801"/>
    </source>
</evidence>
<evidence type="ECO:0000256" key="1">
    <source>
        <dbReference type="ARBA" id="ARBA00000966"/>
    </source>
</evidence>
<dbReference type="EC" id="3.2.1.4" evidence="9"/>
<name>A0AAN9SSD8_PSOTE</name>
<evidence type="ECO:0000256" key="8">
    <source>
        <dbReference type="PROSITE-ProRule" id="PRU10060"/>
    </source>
</evidence>
<proteinExistence type="inferred from homology"/>
<dbReference type="InterPro" id="IPR008928">
    <property type="entry name" value="6-hairpin_glycosidase_sf"/>
</dbReference>
<comment type="caution">
    <text evidence="11">The sequence shown here is derived from an EMBL/GenBank/DDBJ whole genome shotgun (WGS) entry which is preliminary data.</text>
</comment>
<reference evidence="11 12" key="1">
    <citation type="submission" date="2024-01" db="EMBL/GenBank/DDBJ databases">
        <title>The genomes of 5 underutilized Papilionoideae crops provide insights into root nodulation and disease resistanc.</title>
        <authorList>
            <person name="Jiang F."/>
        </authorList>
    </citation>
    <scope>NUCLEOTIDE SEQUENCE [LARGE SCALE GENOMIC DNA]</scope>
    <source>
        <strain evidence="11">DUOXIRENSHENG_FW03</strain>
        <tissue evidence="11">Leaves</tissue>
    </source>
</reference>
<keyword evidence="7 8" id="KW-0624">Polysaccharide degradation</keyword>
<evidence type="ECO:0000256" key="9">
    <source>
        <dbReference type="RuleBase" id="RU361166"/>
    </source>
</evidence>
<evidence type="ECO:0000256" key="4">
    <source>
        <dbReference type="ARBA" id="ARBA00023001"/>
    </source>
</evidence>
<keyword evidence="3 8" id="KW-0378">Hydrolase</keyword>
<dbReference type="GO" id="GO:0008810">
    <property type="term" value="F:cellulase activity"/>
    <property type="evidence" value="ECO:0007669"/>
    <property type="project" value="UniProtKB-EC"/>
</dbReference>
<feature type="domain" description="Glycoside hydrolase family 9" evidence="10">
    <location>
        <begin position="86"/>
        <end position="203"/>
    </location>
</feature>
<dbReference type="Gene3D" id="1.50.10.10">
    <property type="match status" value="3"/>
</dbReference>
<dbReference type="EMBL" id="JAYMYS010000002">
    <property type="protein sequence ID" value="KAK7404236.1"/>
    <property type="molecule type" value="Genomic_DNA"/>
</dbReference>
<evidence type="ECO:0000313" key="11">
    <source>
        <dbReference type="EMBL" id="KAK7404236.1"/>
    </source>
</evidence>